<accession>A0ABU5J936</accession>
<dbReference type="SUPFAM" id="SSF51679">
    <property type="entry name" value="Bacterial luciferase-like"/>
    <property type="match status" value="1"/>
</dbReference>
<proteinExistence type="predicted"/>
<dbReference type="EMBL" id="JAXOTQ010000006">
    <property type="protein sequence ID" value="MDZ5489086.1"/>
    <property type="molecule type" value="Genomic_DNA"/>
</dbReference>
<evidence type="ECO:0000313" key="1">
    <source>
        <dbReference type="EMBL" id="MDZ5489086.1"/>
    </source>
</evidence>
<name>A0ABU5J936_9ACTN</name>
<evidence type="ECO:0000313" key="2">
    <source>
        <dbReference type="Proteomes" id="UP001290101"/>
    </source>
</evidence>
<gene>
    <name evidence="1" type="ORF">U2F25_06320</name>
</gene>
<sequence length="45" mass="5232">MTTLDANRFDLKYGMGPMPHAVLMENLRLFGTEVAPRVREQLQQR</sequence>
<dbReference type="Proteomes" id="UP001290101">
    <property type="component" value="Unassembled WGS sequence"/>
</dbReference>
<organism evidence="1 2">
    <name type="scientific">Micromonospora sicca</name>
    <dbReference type="NCBI Taxonomy" id="2202420"/>
    <lineage>
        <taxon>Bacteria</taxon>
        <taxon>Bacillati</taxon>
        <taxon>Actinomycetota</taxon>
        <taxon>Actinomycetes</taxon>
        <taxon>Micromonosporales</taxon>
        <taxon>Micromonosporaceae</taxon>
        <taxon>Micromonospora</taxon>
    </lineage>
</organism>
<dbReference type="RefSeq" id="WP_322439517.1">
    <property type="nucleotide sequence ID" value="NZ_JAXOTQ010000006.1"/>
</dbReference>
<keyword evidence="2" id="KW-1185">Reference proteome</keyword>
<comment type="caution">
    <text evidence="1">The sequence shown here is derived from an EMBL/GenBank/DDBJ whole genome shotgun (WGS) entry which is preliminary data.</text>
</comment>
<dbReference type="InterPro" id="IPR036661">
    <property type="entry name" value="Luciferase-like_sf"/>
</dbReference>
<reference evidence="1 2" key="1">
    <citation type="submission" date="2023-12" db="EMBL/GenBank/DDBJ databases">
        <title>Micromonospora sp. nov., isolated from Atacama Desert.</title>
        <authorList>
            <person name="Carro L."/>
            <person name="Golinska P."/>
            <person name="Klenk H.-P."/>
            <person name="Goodfellow M."/>
        </authorList>
    </citation>
    <scope>NUCLEOTIDE SEQUENCE [LARGE SCALE GENOMIC DNA]</scope>
    <source>
        <strain evidence="1 2">4G53</strain>
    </source>
</reference>
<dbReference type="Gene3D" id="3.20.20.30">
    <property type="entry name" value="Luciferase-like domain"/>
    <property type="match status" value="1"/>
</dbReference>
<protein>
    <submittedName>
        <fullName evidence="1">Uncharacterized protein</fullName>
    </submittedName>
</protein>